<evidence type="ECO:0000313" key="2">
    <source>
        <dbReference type="EMBL" id="KAG8229253.1"/>
    </source>
</evidence>
<dbReference type="PANTHER" id="PTHR38640:SF1">
    <property type="entry name" value="GEO09659P1"/>
    <property type="match status" value="1"/>
</dbReference>
<accession>A0A8K0K7E5</accession>
<reference evidence="2" key="1">
    <citation type="submission" date="2013-04" db="EMBL/GenBank/DDBJ databases">
        <authorList>
            <person name="Qu J."/>
            <person name="Murali S.C."/>
            <person name="Bandaranaike D."/>
            <person name="Bellair M."/>
            <person name="Blankenburg K."/>
            <person name="Chao H."/>
            <person name="Dinh H."/>
            <person name="Doddapaneni H."/>
            <person name="Downs B."/>
            <person name="Dugan-Rocha S."/>
            <person name="Elkadiri S."/>
            <person name="Gnanaolivu R.D."/>
            <person name="Hernandez B."/>
            <person name="Javaid M."/>
            <person name="Jayaseelan J.C."/>
            <person name="Lee S."/>
            <person name="Li M."/>
            <person name="Ming W."/>
            <person name="Munidasa M."/>
            <person name="Muniz J."/>
            <person name="Nguyen L."/>
            <person name="Ongeri F."/>
            <person name="Osuji N."/>
            <person name="Pu L.-L."/>
            <person name="Puazo M."/>
            <person name="Qu C."/>
            <person name="Quiroz J."/>
            <person name="Raj R."/>
            <person name="Weissenberger G."/>
            <person name="Xin Y."/>
            <person name="Zou X."/>
            <person name="Han Y."/>
            <person name="Richards S."/>
            <person name="Worley K."/>
            <person name="Muzny D."/>
            <person name="Gibbs R."/>
        </authorList>
    </citation>
    <scope>NUCLEOTIDE SEQUENCE</scope>
    <source>
        <strain evidence="2">Sampled in the wild</strain>
    </source>
</reference>
<comment type="caution">
    <text evidence="2">The sequence shown here is derived from an EMBL/GenBank/DDBJ whole genome shotgun (WGS) entry which is preliminary data.</text>
</comment>
<dbReference type="PANTHER" id="PTHR38640">
    <property type="entry name" value="GEO09659P1"/>
    <property type="match status" value="1"/>
</dbReference>
<protein>
    <submittedName>
        <fullName evidence="2">Uncharacterized protein</fullName>
    </submittedName>
</protein>
<dbReference type="Proteomes" id="UP000792457">
    <property type="component" value="Unassembled WGS sequence"/>
</dbReference>
<proteinExistence type="predicted"/>
<feature type="transmembrane region" description="Helical" evidence="1">
    <location>
        <begin position="90"/>
        <end position="112"/>
    </location>
</feature>
<dbReference type="AlphaFoldDB" id="A0A8K0K7E5"/>
<evidence type="ECO:0000313" key="3">
    <source>
        <dbReference type="Proteomes" id="UP000792457"/>
    </source>
</evidence>
<keyword evidence="1" id="KW-1133">Transmembrane helix</keyword>
<organism evidence="2 3">
    <name type="scientific">Ladona fulva</name>
    <name type="common">Scarce chaser dragonfly</name>
    <name type="synonym">Libellula fulva</name>
    <dbReference type="NCBI Taxonomy" id="123851"/>
    <lineage>
        <taxon>Eukaryota</taxon>
        <taxon>Metazoa</taxon>
        <taxon>Ecdysozoa</taxon>
        <taxon>Arthropoda</taxon>
        <taxon>Hexapoda</taxon>
        <taxon>Insecta</taxon>
        <taxon>Pterygota</taxon>
        <taxon>Palaeoptera</taxon>
        <taxon>Odonata</taxon>
        <taxon>Epiprocta</taxon>
        <taxon>Anisoptera</taxon>
        <taxon>Libelluloidea</taxon>
        <taxon>Libellulidae</taxon>
        <taxon>Ladona</taxon>
    </lineage>
</organism>
<gene>
    <name evidence="2" type="ORF">J437_LFUL007177</name>
</gene>
<evidence type="ECO:0000256" key="1">
    <source>
        <dbReference type="SAM" id="Phobius"/>
    </source>
</evidence>
<dbReference type="EMBL" id="KZ308419">
    <property type="protein sequence ID" value="KAG8229253.1"/>
    <property type="molecule type" value="Genomic_DNA"/>
</dbReference>
<keyword evidence="3" id="KW-1185">Reference proteome</keyword>
<keyword evidence="1" id="KW-0812">Transmembrane</keyword>
<sequence length="151" mass="16478">MASPRKCPVSICEKWGIKPITKNNILYFYIPLQSASSYAGLSVNVVNPNFVSRLIPNRDITSLLLVNSVVGAGLHIYNRPHLLRASPKERVLFSAYGAVVFSFGSVLLWAVIRSLIPDRASLCTVLGLSSSVALLGIGKKYLDYIDTSCGY</sequence>
<keyword evidence="1" id="KW-0472">Membrane</keyword>
<feature type="transmembrane region" description="Helical" evidence="1">
    <location>
        <begin position="60"/>
        <end position="78"/>
    </location>
</feature>
<dbReference type="OrthoDB" id="5915502at2759"/>
<name>A0A8K0K7E5_LADFU</name>
<reference evidence="2" key="2">
    <citation type="submission" date="2017-10" db="EMBL/GenBank/DDBJ databases">
        <title>Ladona fulva Genome sequencing and assembly.</title>
        <authorList>
            <person name="Murali S."/>
            <person name="Richards S."/>
            <person name="Bandaranaike D."/>
            <person name="Bellair M."/>
            <person name="Blankenburg K."/>
            <person name="Chao H."/>
            <person name="Dinh H."/>
            <person name="Doddapaneni H."/>
            <person name="Dugan-Rocha S."/>
            <person name="Elkadiri S."/>
            <person name="Gnanaolivu R."/>
            <person name="Hernandez B."/>
            <person name="Skinner E."/>
            <person name="Javaid M."/>
            <person name="Lee S."/>
            <person name="Li M."/>
            <person name="Ming W."/>
            <person name="Munidasa M."/>
            <person name="Muniz J."/>
            <person name="Nguyen L."/>
            <person name="Hughes D."/>
            <person name="Osuji N."/>
            <person name="Pu L.-L."/>
            <person name="Puazo M."/>
            <person name="Qu C."/>
            <person name="Quiroz J."/>
            <person name="Raj R."/>
            <person name="Weissenberger G."/>
            <person name="Xin Y."/>
            <person name="Zou X."/>
            <person name="Han Y."/>
            <person name="Worley K."/>
            <person name="Muzny D."/>
            <person name="Gibbs R."/>
        </authorList>
    </citation>
    <scope>NUCLEOTIDE SEQUENCE</scope>
    <source>
        <strain evidence="2">Sampled in the wild</strain>
    </source>
</reference>